<dbReference type="InterPro" id="IPR017961">
    <property type="entry name" value="DNA_pol_Y-fam_little_finger"/>
</dbReference>
<evidence type="ECO:0000259" key="9">
    <source>
        <dbReference type="Pfam" id="PF20114"/>
    </source>
</evidence>
<comment type="caution">
    <text evidence="10">The sequence shown here is derived from an EMBL/GenBank/DDBJ whole genome shotgun (WGS) entry which is preliminary data.</text>
</comment>
<evidence type="ECO:0000256" key="1">
    <source>
        <dbReference type="ARBA" id="ARBA00010945"/>
    </source>
</evidence>
<dbReference type="CDD" id="cd03468">
    <property type="entry name" value="PolY_like"/>
    <property type="match status" value="1"/>
</dbReference>
<dbReference type="RefSeq" id="WP_084712157.1">
    <property type="nucleotide sequence ID" value="NZ_BALE01000016.1"/>
</dbReference>
<feature type="domain" description="DNA polymerase Y-family little finger" evidence="8">
    <location>
        <begin position="251"/>
        <end position="350"/>
    </location>
</feature>
<evidence type="ECO:0000313" key="11">
    <source>
        <dbReference type="Proteomes" id="UP000032679"/>
    </source>
</evidence>
<dbReference type="AlphaFoldDB" id="A0A0D6MKE7"/>
<dbReference type="OrthoDB" id="9788640at2"/>
<dbReference type="EMBL" id="BALE01000016">
    <property type="protein sequence ID" value="GAN54112.1"/>
    <property type="molecule type" value="Genomic_DNA"/>
</dbReference>
<feature type="domain" description="UmuC" evidence="7">
    <location>
        <begin position="33"/>
        <end position="156"/>
    </location>
</feature>
<accession>A0A0D6MKE7</accession>
<dbReference type="InterPro" id="IPR050356">
    <property type="entry name" value="SulA_CellDiv_inhibitor"/>
</dbReference>
<dbReference type="SUPFAM" id="SSF56672">
    <property type="entry name" value="DNA/RNA polymerases"/>
    <property type="match status" value="1"/>
</dbReference>
<dbReference type="Proteomes" id="UP000032679">
    <property type="component" value="Unassembled WGS sequence"/>
</dbReference>
<evidence type="ECO:0000256" key="2">
    <source>
        <dbReference type="ARBA" id="ARBA00011245"/>
    </source>
</evidence>
<keyword evidence="11" id="KW-1185">Reference proteome</keyword>
<dbReference type="InterPro" id="IPR043128">
    <property type="entry name" value="Rev_trsase/Diguanyl_cyclase"/>
</dbReference>
<protein>
    <recommendedName>
        <fullName evidence="3">DNA-directed DNA polymerase</fullName>
        <ecNumber evidence="3">2.7.7.7</ecNumber>
    </recommendedName>
</protein>
<feature type="domain" description="DUF6504" evidence="9">
    <location>
        <begin position="430"/>
        <end position="507"/>
    </location>
</feature>
<gene>
    <name evidence="10" type="ORF">Tasa_016_032</name>
</gene>
<sequence length="512" mass="55757">MTGDGSRRVASLYLPFWATDRLRRAAGAPAPDQPLALAGTLGQRRCVLAVDQAARRMGLEPGTPVAKARALHAGLMILDAAPEADRAGLDKLARWLQARVAPMVAPDPPDGIVLDTTGADHLHGGETAMLETLAQRLTNAGLTLRVALAPSLGAAHALARYGHARRIIVPPHETAAHVADLPVAALRLASGTVQSLRMLGFDRIGPLAATPRAPLTLRFGPDVARRLDQLYGRIEEPIIPVRPPEPIAAILTFAEPIGSAETIARQIAILVARVCDSLDRAAVGARDLDLIAHRVDRHAQTIAVATARPSRDRVRLTRLLCDRIETIEPGFGIERMVLTAIRVEPIDPRQRVSSLIEDETPDLSGLIDVLSNRLGARALHRVAAIESDIPERATRQVAPLASEESPDLPALQAWPRPIRLLPRPEAIRAMAALPDHPPLFFIWRGMRHHVARADGPERVFGEWWRDADEQTAARDYFRVEDTSGARFWVFREGDGEHPETGGQGWFLHGLFG</sequence>
<dbReference type="Pfam" id="PF00817">
    <property type="entry name" value="IMS"/>
    <property type="match status" value="1"/>
</dbReference>
<dbReference type="PANTHER" id="PTHR35369:SF2">
    <property type="entry name" value="BLR3025 PROTEIN"/>
    <property type="match status" value="1"/>
</dbReference>
<dbReference type="InterPro" id="IPR001126">
    <property type="entry name" value="UmuC"/>
</dbReference>
<organism evidence="10 11">
    <name type="scientific">Tanticharoenia sakaeratensis NBRC 103193</name>
    <dbReference type="NCBI Taxonomy" id="1231623"/>
    <lineage>
        <taxon>Bacteria</taxon>
        <taxon>Pseudomonadati</taxon>
        <taxon>Pseudomonadota</taxon>
        <taxon>Alphaproteobacteria</taxon>
        <taxon>Acetobacterales</taxon>
        <taxon>Acetobacteraceae</taxon>
        <taxon>Tanticharoenia</taxon>
    </lineage>
</organism>
<evidence type="ECO:0000256" key="6">
    <source>
        <dbReference type="ARBA" id="ARBA00049244"/>
    </source>
</evidence>
<dbReference type="Pfam" id="PF20114">
    <property type="entry name" value="DUF6504"/>
    <property type="match status" value="1"/>
</dbReference>
<proteinExistence type="inferred from homology"/>
<keyword evidence="4" id="KW-0227">DNA damage</keyword>
<name>A0A0D6MKE7_9PROT</name>
<comment type="function">
    <text evidence="5">Poorly processive, error-prone DNA polymerase involved in untargeted mutagenesis. Copies undamaged DNA at stalled replication forks, which arise in vivo from mismatched or misaligned primer ends. These misaligned primers can be extended by PolIV. Exhibits no 3'-5' exonuclease (proofreading) activity. May be involved in translesional synthesis, in conjunction with the beta clamp from PolIII.</text>
</comment>
<comment type="catalytic activity">
    <reaction evidence="6">
        <text>DNA(n) + a 2'-deoxyribonucleoside 5'-triphosphate = DNA(n+1) + diphosphate</text>
        <dbReference type="Rhea" id="RHEA:22508"/>
        <dbReference type="Rhea" id="RHEA-COMP:17339"/>
        <dbReference type="Rhea" id="RHEA-COMP:17340"/>
        <dbReference type="ChEBI" id="CHEBI:33019"/>
        <dbReference type="ChEBI" id="CHEBI:61560"/>
        <dbReference type="ChEBI" id="CHEBI:173112"/>
        <dbReference type="EC" id="2.7.7.7"/>
    </reaction>
</comment>
<dbReference type="Pfam" id="PF11799">
    <property type="entry name" value="IMS_C"/>
    <property type="match status" value="1"/>
</dbReference>
<comment type="similarity">
    <text evidence="1">Belongs to the DNA polymerase type-Y family.</text>
</comment>
<evidence type="ECO:0000313" key="10">
    <source>
        <dbReference type="EMBL" id="GAN54112.1"/>
    </source>
</evidence>
<dbReference type="PANTHER" id="PTHR35369">
    <property type="entry name" value="BLR3025 PROTEIN-RELATED"/>
    <property type="match status" value="1"/>
</dbReference>
<dbReference type="Gene3D" id="3.30.70.270">
    <property type="match status" value="1"/>
</dbReference>
<dbReference type="Gene3D" id="3.40.1170.60">
    <property type="match status" value="1"/>
</dbReference>
<dbReference type="GO" id="GO:0003684">
    <property type="term" value="F:damaged DNA binding"/>
    <property type="evidence" value="ECO:0007669"/>
    <property type="project" value="InterPro"/>
</dbReference>
<dbReference type="GO" id="GO:0006281">
    <property type="term" value="P:DNA repair"/>
    <property type="evidence" value="ECO:0007669"/>
    <property type="project" value="InterPro"/>
</dbReference>
<evidence type="ECO:0000259" key="8">
    <source>
        <dbReference type="Pfam" id="PF11799"/>
    </source>
</evidence>
<reference evidence="10 11" key="1">
    <citation type="submission" date="2012-10" db="EMBL/GenBank/DDBJ databases">
        <title>Genome sequencing of Tanticharoenia sakaeratensis NBRC 103193.</title>
        <authorList>
            <person name="Azuma Y."/>
            <person name="Hadano H."/>
            <person name="Hirakawa H."/>
            <person name="Matsushita K."/>
        </authorList>
    </citation>
    <scope>NUCLEOTIDE SEQUENCE [LARGE SCALE GENOMIC DNA]</scope>
    <source>
        <strain evidence="10 11">NBRC 103193</strain>
    </source>
</reference>
<comment type="subunit">
    <text evidence="2">Monomer.</text>
</comment>
<evidence type="ECO:0000256" key="3">
    <source>
        <dbReference type="ARBA" id="ARBA00012417"/>
    </source>
</evidence>
<evidence type="ECO:0000256" key="5">
    <source>
        <dbReference type="ARBA" id="ARBA00025589"/>
    </source>
</evidence>
<evidence type="ECO:0000256" key="4">
    <source>
        <dbReference type="ARBA" id="ARBA00022763"/>
    </source>
</evidence>
<dbReference type="InterPro" id="IPR043502">
    <property type="entry name" value="DNA/RNA_pol_sf"/>
</dbReference>
<evidence type="ECO:0000259" key="7">
    <source>
        <dbReference type="Pfam" id="PF00817"/>
    </source>
</evidence>
<dbReference type="STRING" id="1231623.Tasa_016_032"/>
<dbReference type="InterPro" id="IPR045443">
    <property type="entry name" value="DUF6504"/>
</dbReference>
<dbReference type="EC" id="2.7.7.7" evidence="3"/>